<evidence type="ECO:0000256" key="1">
    <source>
        <dbReference type="SAM" id="MobiDB-lite"/>
    </source>
</evidence>
<evidence type="ECO:0000313" key="3">
    <source>
        <dbReference type="Proteomes" id="UP000587524"/>
    </source>
</evidence>
<reference evidence="2 3" key="1">
    <citation type="submission" date="2020-08" db="EMBL/GenBank/DDBJ databases">
        <title>Genomic Encyclopedia of Type Strains, Phase IV (KMG-IV): sequencing the most valuable type-strain genomes for metagenomic binning, comparative biology and taxonomic classification.</title>
        <authorList>
            <person name="Goeker M."/>
        </authorList>
    </citation>
    <scope>NUCLEOTIDE SEQUENCE [LARGE SCALE GENOMIC DNA]</scope>
    <source>
        <strain evidence="2 3">DSM 17455</strain>
    </source>
</reference>
<accession>A0ABR6C9J0</accession>
<organism evidence="2 3">
    <name type="scientific">Aminobacter ciceronei</name>
    <dbReference type="NCBI Taxonomy" id="150723"/>
    <lineage>
        <taxon>Bacteria</taxon>
        <taxon>Pseudomonadati</taxon>
        <taxon>Pseudomonadota</taxon>
        <taxon>Alphaproteobacteria</taxon>
        <taxon>Hyphomicrobiales</taxon>
        <taxon>Phyllobacteriaceae</taxon>
        <taxon>Aminobacter</taxon>
    </lineage>
</organism>
<evidence type="ECO:0000313" key="2">
    <source>
        <dbReference type="EMBL" id="MBA9021683.1"/>
    </source>
</evidence>
<gene>
    <name evidence="2" type="ORF">HNQ97_003692</name>
</gene>
<keyword evidence="3" id="KW-1185">Reference proteome</keyword>
<dbReference type="RefSeq" id="WP_182574854.1">
    <property type="nucleotide sequence ID" value="NZ_JACJHY010000018.1"/>
</dbReference>
<protein>
    <submittedName>
        <fullName evidence="2">Uncharacterized protein</fullName>
    </submittedName>
</protein>
<feature type="compositionally biased region" description="Polar residues" evidence="1">
    <location>
        <begin position="110"/>
        <end position="125"/>
    </location>
</feature>
<proteinExistence type="predicted"/>
<feature type="region of interest" description="Disordered" evidence="1">
    <location>
        <begin position="100"/>
        <end position="125"/>
    </location>
</feature>
<sequence>MGLALGRSLTPDIAKLQAALLIIAHPSMSGSGSGVDRATLRKSRRIDMSTRSARPSSIEGIKRLAKKIASEKSVKHTTALNEAAVLAGYQNFIHAKHALSPPRTAPRSISHASATRSQSPMSQSDFHIRSRAEWTSMVNHITSNGDATLSWQRVDDIVTTLQPFMGSNKNHAHLPRSGGFDFLSVAKGREPGCIEFGIFSGTTVVVKPRRLVLERIASDPAESFLMLELDDLEPSGTTREDCERSTARRQEEVVEVGRGEYAGRSVYDDGYFLDDRGNERELPDDARPVLRLLNGQIMFVTKGSIWNGSSSTYSGIHDSQTTAQIRDAIQQIIDDLAAA</sequence>
<name>A0ABR6C9J0_9HYPH</name>
<dbReference type="EMBL" id="JACJHZ010000018">
    <property type="protein sequence ID" value="MBA9021683.1"/>
    <property type="molecule type" value="Genomic_DNA"/>
</dbReference>
<comment type="caution">
    <text evidence="2">The sequence shown here is derived from an EMBL/GenBank/DDBJ whole genome shotgun (WGS) entry which is preliminary data.</text>
</comment>
<dbReference type="Proteomes" id="UP000587524">
    <property type="component" value="Unassembled WGS sequence"/>
</dbReference>